<accession>A0AAE3K443</accession>
<evidence type="ECO:0000256" key="3">
    <source>
        <dbReference type="ARBA" id="ARBA00022679"/>
    </source>
</evidence>
<dbReference type="InterPro" id="IPR003661">
    <property type="entry name" value="HisK_dim/P_dom"/>
</dbReference>
<feature type="coiled-coil region" evidence="6">
    <location>
        <begin position="374"/>
        <end position="401"/>
    </location>
</feature>
<feature type="domain" description="PAC" evidence="8">
    <location>
        <begin position="199"/>
        <end position="255"/>
    </location>
</feature>
<dbReference type="SMART" id="SM00387">
    <property type="entry name" value="HATPase_c"/>
    <property type="match status" value="1"/>
</dbReference>
<dbReference type="Gene3D" id="3.30.450.40">
    <property type="match status" value="1"/>
</dbReference>
<dbReference type="CDD" id="cd00130">
    <property type="entry name" value="PAS"/>
    <property type="match status" value="1"/>
</dbReference>
<keyword evidence="3" id="KW-0808">Transferase</keyword>
<dbReference type="CDD" id="cd00075">
    <property type="entry name" value="HATPase"/>
    <property type="match status" value="1"/>
</dbReference>
<evidence type="ECO:0000313" key="10">
    <source>
        <dbReference type="Proteomes" id="UP001202674"/>
    </source>
</evidence>
<evidence type="ECO:0000259" key="7">
    <source>
        <dbReference type="PROSITE" id="PS50109"/>
    </source>
</evidence>
<dbReference type="SMART" id="SM00086">
    <property type="entry name" value="PAC"/>
    <property type="match status" value="1"/>
</dbReference>
<keyword evidence="5" id="KW-0902">Two-component regulatory system</keyword>
<feature type="domain" description="Histidine kinase" evidence="7">
    <location>
        <begin position="410"/>
        <end position="620"/>
    </location>
</feature>
<dbReference type="InterPro" id="IPR013656">
    <property type="entry name" value="PAS_4"/>
</dbReference>
<dbReference type="InterPro" id="IPR001610">
    <property type="entry name" value="PAC"/>
</dbReference>
<dbReference type="SUPFAM" id="SSF55785">
    <property type="entry name" value="PYP-like sensor domain (PAS domain)"/>
    <property type="match status" value="1"/>
</dbReference>
<dbReference type="PROSITE" id="PS50113">
    <property type="entry name" value="PAC"/>
    <property type="match status" value="1"/>
</dbReference>
<comment type="catalytic activity">
    <reaction evidence="1">
        <text>ATP + protein L-histidine = ADP + protein N-phospho-L-histidine.</text>
        <dbReference type="EC" id="2.7.13.3"/>
    </reaction>
</comment>
<protein>
    <recommendedName>
        <fullName evidence="2">histidine kinase</fullName>
        <ecNumber evidence="2">2.7.13.3</ecNumber>
    </recommendedName>
</protein>
<proteinExistence type="predicted"/>
<dbReference type="NCBIfam" id="TIGR00229">
    <property type="entry name" value="sensory_box"/>
    <property type="match status" value="1"/>
</dbReference>
<dbReference type="AlphaFoldDB" id="A0AAE3K443"/>
<dbReference type="SUPFAM" id="SSF55874">
    <property type="entry name" value="ATPase domain of HSP90 chaperone/DNA topoisomerase II/histidine kinase"/>
    <property type="match status" value="1"/>
</dbReference>
<dbReference type="InterPro" id="IPR050736">
    <property type="entry name" value="Sensor_HK_Regulatory"/>
</dbReference>
<dbReference type="InterPro" id="IPR000014">
    <property type="entry name" value="PAS"/>
</dbReference>
<evidence type="ECO:0000256" key="4">
    <source>
        <dbReference type="ARBA" id="ARBA00022777"/>
    </source>
</evidence>
<name>A0AAE3K443_9EURY</name>
<dbReference type="GO" id="GO:0000155">
    <property type="term" value="F:phosphorelay sensor kinase activity"/>
    <property type="evidence" value="ECO:0007669"/>
    <property type="project" value="InterPro"/>
</dbReference>
<dbReference type="SUPFAM" id="SSF47384">
    <property type="entry name" value="Homodimeric domain of signal transducing histidine kinase"/>
    <property type="match status" value="1"/>
</dbReference>
<dbReference type="SMART" id="SM00388">
    <property type="entry name" value="HisKA"/>
    <property type="match status" value="1"/>
</dbReference>
<sequence>MPGPPLELLLVDPADELGQLRAALDDADRPIRTSVISGLEPDRTADQDPDCVVVAESETTDGRAMLELALSQFDVPIVAFVIGFDETFVVDAKSMGASDVISVPETGDGAFPDAMVGRLERAANVGRSTPSKAAVLDALLENYPHQLYVKNDQHQHEIVSRSTAAEYDLPRDQLRGLTDYELVGESAPELHAEEREIMQTGEPIVNDIEQYVDDGEPRWVSTTKAPRYEDGEIVGIVGSARDVTEQKRREAKMNALHAASRELVAARTSDDICAIAVDISDGVPDLPPVQVLLADHDGLTPVASETSVALDDSYLSLFETSYEDSRAMLLDTDGRRWRPDHPLSASEIDAVALPLGDHGVLGLVADEPIDEFTVELADVLAANLKVALDRAEREQALALQNEHLEEFAQIVSHDLRNPLSVAQGYLGLLETDEEVVEEIDWALDRMESLIEELLTLAKNGQVVSETELLSLPELAREAWQHVETDGASLTVREQQSWTTTRSSGADQLHADRDRLLELLENLFRNAIEHGSTSAASEAQSPNKLRVIVGSDEEGFYVEDNGPGIPDAKKDAVFGQGYTTAEDGTGFGLYIVETLADAHGWEVSVHDAQESETGARFEIRT</sequence>
<evidence type="ECO:0000256" key="5">
    <source>
        <dbReference type="ARBA" id="ARBA00023012"/>
    </source>
</evidence>
<dbReference type="Gene3D" id="1.10.287.130">
    <property type="match status" value="1"/>
</dbReference>
<dbReference type="InterPro" id="IPR000700">
    <property type="entry name" value="PAS-assoc_C"/>
</dbReference>
<dbReference type="InterPro" id="IPR005467">
    <property type="entry name" value="His_kinase_dom"/>
</dbReference>
<evidence type="ECO:0000259" key="8">
    <source>
        <dbReference type="PROSITE" id="PS50113"/>
    </source>
</evidence>
<evidence type="ECO:0000313" key="9">
    <source>
        <dbReference type="EMBL" id="MCL9812968.1"/>
    </source>
</evidence>
<dbReference type="RefSeq" id="WP_250595111.1">
    <property type="nucleotide sequence ID" value="NZ_JAKRVY010000002.1"/>
</dbReference>
<dbReference type="InterPro" id="IPR035965">
    <property type="entry name" value="PAS-like_dom_sf"/>
</dbReference>
<evidence type="ECO:0000256" key="6">
    <source>
        <dbReference type="SAM" id="Coils"/>
    </source>
</evidence>
<dbReference type="CDD" id="cd00082">
    <property type="entry name" value="HisKA"/>
    <property type="match status" value="1"/>
</dbReference>
<evidence type="ECO:0000256" key="1">
    <source>
        <dbReference type="ARBA" id="ARBA00000085"/>
    </source>
</evidence>
<evidence type="ECO:0000256" key="2">
    <source>
        <dbReference type="ARBA" id="ARBA00012438"/>
    </source>
</evidence>
<dbReference type="PANTHER" id="PTHR43711:SF1">
    <property type="entry name" value="HISTIDINE KINASE 1"/>
    <property type="match status" value="1"/>
</dbReference>
<dbReference type="Pfam" id="PF00512">
    <property type="entry name" value="HisKA"/>
    <property type="match status" value="1"/>
</dbReference>
<dbReference type="EMBL" id="JAKRVY010000002">
    <property type="protein sequence ID" value="MCL9812968.1"/>
    <property type="molecule type" value="Genomic_DNA"/>
</dbReference>
<dbReference type="Pfam" id="PF08448">
    <property type="entry name" value="PAS_4"/>
    <property type="match status" value="1"/>
</dbReference>
<dbReference type="Proteomes" id="UP001202674">
    <property type="component" value="Unassembled WGS sequence"/>
</dbReference>
<keyword evidence="4 9" id="KW-0418">Kinase</keyword>
<keyword evidence="6" id="KW-0175">Coiled coil</keyword>
<dbReference type="InterPro" id="IPR036097">
    <property type="entry name" value="HisK_dim/P_sf"/>
</dbReference>
<organism evidence="9 10">
    <name type="scientific">Natranaeroarchaeum aerophilus</name>
    <dbReference type="NCBI Taxonomy" id="2917711"/>
    <lineage>
        <taxon>Archaea</taxon>
        <taxon>Methanobacteriati</taxon>
        <taxon>Methanobacteriota</taxon>
        <taxon>Stenosarchaea group</taxon>
        <taxon>Halobacteria</taxon>
        <taxon>Halobacteriales</taxon>
        <taxon>Natronoarchaeaceae</taxon>
        <taxon>Natranaeroarchaeum</taxon>
    </lineage>
</organism>
<dbReference type="Pfam" id="PF02518">
    <property type="entry name" value="HATPase_c"/>
    <property type="match status" value="1"/>
</dbReference>
<dbReference type="InterPro" id="IPR036890">
    <property type="entry name" value="HATPase_C_sf"/>
</dbReference>
<dbReference type="EC" id="2.7.13.3" evidence="2"/>
<keyword evidence="10" id="KW-1185">Reference proteome</keyword>
<dbReference type="InterPro" id="IPR003594">
    <property type="entry name" value="HATPase_dom"/>
</dbReference>
<dbReference type="PANTHER" id="PTHR43711">
    <property type="entry name" value="TWO-COMPONENT HISTIDINE KINASE"/>
    <property type="match status" value="1"/>
</dbReference>
<comment type="caution">
    <text evidence="9">The sequence shown here is derived from an EMBL/GenBank/DDBJ whole genome shotgun (WGS) entry which is preliminary data.</text>
</comment>
<reference evidence="9 10" key="1">
    <citation type="journal article" date="2022" name="Syst. Appl. Microbiol.">
        <title>Natronocalculus amylovorans gen. nov., sp. nov., and Natranaeroarchaeum aerophilus sp. nov., dominant culturable amylolytic natronoarchaea from hypersaline soda lakes in southwestern Siberia.</title>
        <authorList>
            <person name="Sorokin D.Y."/>
            <person name="Elcheninov A.G."/>
            <person name="Khizhniak T.V."/>
            <person name="Koenen M."/>
            <person name="Bale N.J."/>
            <person name="Damste J.S.S."/>
            <person name="Kublanov I.V."/>
        </authorList>
    </citation>
    <scope>NUCLEOTIDE SEQUENCE [LARGE SCALE GENOMIC DNA]</scope>
    <source>
        <strain evidence="9 10">AArc-St1-1</strain>
    </source>
</reference>
<dbReference type="Gene3D" id="3.30.565.10">
    <property type="entry name" value="Histidine kinase-like ATPase, C-terminal domain"/>
    <property type="match status" value="1"/>
</dbReference>
<gene>
    <name evidence="9" type="ORF">AArcSt11_04800</name>
</gene>
<dbReference type="PROSITE" id="PS50109">
    <property type="entry name" value="HIS_KIN"/>
    <property type="match status" value="1"/>
</dbReference>
<dbReference type="InterPro" id="IPR029016">
    <property type="entry name" value="GAF-like_dom_sf"/>
</dbReference>
<dbReference type="Gene3D" id="3.30.450.20">
    <property type="entry name" value="PAS domain"/>
    <property type="match status" value="1"/>
</dbReference>